<sequence>MSHDVSPSVTGEVIVPDGFVTAPTVTGVAAPEPLSEVNVSSTYRIV</sequence>
<dbReference type="Proteomes" id="UP000182227">
    <property type="component" value="Unassembled WGS sequence"/>
</dbReference>
<dbReference type="AlphaFoldDB" id="A0A0U1DZ75"/>
<dbReference type="EMBL" id="CTEF01000011">
    <property type="protein sequence ID" value="CQD25331.1"/>
    <property type="molecule type" value="Genomic_DNA"/>
</dbReference>
<reference evidence="1 2" key="1">
    <citation type="submission" date="2015-03" db="EMBL/GenBank/DDBJ databases">
        <authorList>
            <person name="Murphy D."/>
        </authorList>
    </citation>
    <scope>NUCLEOTIDE SEQUENCE [LARGE SCALE GENOMIC DNA]</scope>
    <source>
        <strain evidence="1 2">D16</strain>
    </source>
</reference>
<name>A0A0U1DZ75_9MYCO</name>
<protein>
    <submittedName>
        <fullName evidence="1">Uncharacterized protein</fullName>
    </submittedName>
</protein>
<evidence type="ECO:0000313" key="1">
    <source>
        <dbReference type="EMBL" id="CQD25331.1"/>
    </source>
</evidence>
<proteinExistence type="predicted"/>
<accession>A0A0U1DZ75</accession>
<evidence type="ECO:0000313" key="2">
    <source>
        <dbReference type="Proteomes" id="UP000182227"/>
    </source>
</evidence>
<gene>
    <name evidence="1" type="ORF">BN970_07133</name>
</gene>
<organism evidence="1 2">
    <name type="scientific">Mycolicibacterium conceptionense</name>
    <dbReference type="NCBI Taxonomy" id="451644"/>
    <lineage>
        <taxon>Bacteria</taxon>
        <taxon>Bacillati</taxon>
        <taxon>Actinomycetota</taxon>
        <taxon>Actinomycetes</taxon>
        <taxon>Mycobacteriales</taxon>
        <taxon>Mycobacteriaceae</taxon>
        <taxon>Mycolicibacterium</taxon>
    </lineage>
</organism>